<dbReference type="Proteomes" id="UP001066276">
    <property type="component" value="Chromosome 1_2"/>
</dbReference>
<evidence type="ECO:0000313" key="2">
    <source>
        <dbReference type="EMBL" id="KAJ1207124.1"/>
    </source>
</evidence>
<comment type="caution">
    <text evidence="2">The sequence shown here is derived from an EMBL/GenBank/DDBJ whole genome shotgun (WGS) entry which is preliminary data.</text>
</comment>
<evidence type="ECO:0000256" key="1">
    <source>
        <dbReference type="SAM" id="MobiDB-lite"/>
    </source>
</evidence>
<sequence length="97" mass="10037">MCDRAVPISAAAPRLLDVSDGSDTSLPRPRVAVAMLPGNGARHQDAGETPEDFRAAAGSKGESQPWTSLLNFAATCQTLVTRIPSVSGTALAEGRFA</sequence>
<reference evidence="2" key="1">
    <citation type="journal article" date="2022" name="bioRxiv">
        <title>Sequencing and chromosome-scale assembly of the giantPleurodeles waltlgenome.</title>
        <authorList>
            <person name="Brown T."/>
            <person name="Elewa A."/>
            <person name="Iarovenko S."/>
            <person name="Subramanian E."/>
            <person name="Araus A.J."/>
            <person name="Petzold A."/>
            <person name="Susuki M."/>
            <person name="Suzuki K.-i.T."/>
            <person name="Hayashi T."/>
            <person name="Toyoda A."/>
            <person name="Oliveira C."/>
            <person name="Osipova E."/>
            <person name="Leigh N.D."/>
            <person name="Simon A."/>
            <person name="Yun M.H."/>
        </authorList>
    </citation>
    <scope>NUCLEOTIDE SEQUENCE</scope>
    <source>
        <strain evidence="2">20211129_DDA</strain>
        <tissue evidence="2">Liver</tissue>
    </source>
</reference>
<dbReference type="EMBL" id="JANPWB010000002">
    <property type="protein sequence ID" value="KAJ1207124.1"/>
    <property type="molecule type" value="Genomic_DNA"/>
</dbReference>
<dbReference type="AlphaFoldDB" id="A0AAV7VZJ7"/>
<keyword evidence="3" id="KW-1185">Reference proteome</keyword>
<evidence type="ECO:0000313" key="3">
    <source>
        <dbReference type="Proteomes" id="UP001066276"/>
    </source>
</evidence>
<feature type="compositionally biased region" description="Basic and acidic residues" evidence="1">
    <location>
        <begin position="42"/>
        <end position="54"/>
    </location>
</feature>
<proteinExistence type="predicted"/>
<organism evidence="2 3">
    <name type="scientific">Pleurodeles waltl</name>
    <name type="common">Iberian ribbed newt</name>
    <dbReference type="NCBI Taxonomy" id="8319"/>
    <lineage>
        <taxon>Eukaryota</taxon>
        <taxon>Metazoa</taxon>
        <taxon>Chordata</taxon>
        <taxon>Craniata</taxon>
        <taxon>Vertebrata</taxon>
        <taxon>Euteleostomi</taxon>
        <taxon>Amphibia</taxon>
        <taxon>Batrachia</taxon>
        <taxon>Caudata</taxon>
        <taxon>Salamandroidea</taxon>
        <taxon>Salamandridae</taxon>
        <taxon>Pleurodelinae</taxon>
        <taxon>Pleurodeles</taxon>
    </lineage>
</organism>
<name>A0AAV7VZJ7_PLEWA</name>
<feature type="region of interest" description="Disordered" evidence="1">
    <location>
        <begin position="38"/>
        <end position="63"/>
    </location>
</feature>
<accession>A0AAV7VZJ7</accession>
<protein>
    <submittedName>
        <fullName evidence="2">Uncharacterized protein</fullName>
    </submittedName>
</protein>
<gene>
    <name evidence="2" type="ORF">NDU88_002516</name>
</gene>